<dbReference type="InterPro" id="IPR015683">
    <property type="entry name" value="Ionotropic_Glu_rcpt"/>
</dbReference>
<keyword evidence="9" id="KW-0325">Glycoprotein</keyword>
<evidence type="ECO:0000313" key="14">
    <source>
        <dbReference type="EMBL" id="KAG7170431.1"/>
    </source>
</evidence>
<comment type="caution">
    <text evidence="14">The sequence shown here is derived from an EMBL/GenBank/DDBJ whole genome shotgun (WGS) entry which is preliminary data.</text>
</comment>
<evidence type="ECO:0000256" key="7">
    <source>
        <dbReference type="ARBA" id="ARBA00023136"/>
    </source>
</evidence>
<dbReference type="Gene3D" id="1.10.287.70">
    <property type="match status" value="1"/>
</dbReference>
<name>A0A8J5K6H8_HOMAM</name>
<dbReference type="Pfam" id="PF00060">
    <property type="entry name" value="Lig_chan"/>
    <property type="match status" value="1"/>
</dbReference>
<keyword evidence="5 12" id="KW-1133">Transmembrane helix</keyword>
<dbReference type="SUPFAM" id="SSF53850">
    <property type="entry name" value="Periplasmic binding protein-like II"/>
    <property type="match status" value="1"/>
</dbReference>
<evidence type="ECO:0000256" key="5">
    <source>
        <dbReference type="ARBA" id="ARBA00022989"/>
    </source>
</evidence>
<feature type="transmembrane region" description="Helical" evidence="12">
    <location>
        <begin position="46"/>
        <end position="75"/>
    </location>
</feature>
<feature type="domain" description="Ionotropic glutamate receptor C-terminal" evidence="13">
    <location>
        <begin position="54"/>
        <end position="154"/>
    </location>
</feature>
<sequence>EADFAIGPFGISASRAEVVDFTWPLFVTYSRIMAGKRGVEADPWGFLLPLAPLVWVAILTALVVLPVVMFLFSLFCSLLSNPPNESATDAFSMFRVLLQQDISFPDDWWWERVLLGVWMLTTLVLTRSYAGNLMSLLAVRHIPQPYQTLQDVLDDPSVIMIWQSGSTNEHIIHSAQSGIFQEVAKTETSGRIKFHTIKEFPRSVNSLVRRGDHVLIEDPVTSTCRGKVSYP</sequence>
<organism evidence="14 15">
    <name type="scientific">Homarus americanus</name>
    <name type="common">American lobster</name>
    <dbReference type="NCBI Taxonomy" id="6706"/>
    <lineage>
        <taxon>Eukaryota</taxon>
        <taxon>Metazoa</taxon>
        <taxon>Ecdysozoa</taxon>
        <taxon>Arthropoda</taxon>
        <taxon>Crustacea</taxon>
        <taxon>Multicrustacea</taxon>
        <taxon>Malacostraca</taxon>
        <taxon>Eumalacostraca</taxon>
        <taxon>Eucarida</taxon>
        <taxon>Decapoda</taxon>
        <taxon>Pleocyemata</taxon>
        <taxon>Astacidea</taxon>
        <taxon>Nephropoidea</taxon>
        <taxon>Nephropidae</taxon>
        <taxon>Homarus</taxon>
    </lineage>
</organism>
<evidence type="ECO:0000313" key="15">
    <source>
        <dbReference type="Proteomes" id="UP000747542"/>
    </source>
</evidence>
<proteinExistence type="inferred from homology"/>
<evidence type="ECO:0000256" key="1">
    <source>
        <dbReference type="ARBA" id="ARBA00004141"/>
    </source>
</evidence>
<evidence type="ECO:0000256" key="12">
    <source>
        <dbReference type="SAM" id="Phobius"/>
    </source>
</evidence>
<evidence type="ECO:0000256" key="11">
    <source>
        <dbReference type="ARBA" id="ARBA00023303"/>
    </source>
</evidence>
<dbReference type="InterPro" id="IPR001320">
    <property type="entry name" value="Iontro_rcpt_C"/>
</dbReference>
<protein>
    <submittedName>
        <fullName evidence="14">Glutamate receptor 2-like 16</fullName>
    </submittedName>
</protein>
<evidence type="ECO:0000256" key="6">
    <source>
        <dbReference type="ARBA" id="ARBA00023065"/>
    </source>
</evidence>
<keyword evidence="11" id="KW-0407">Ion channel</keyword>
<evidence type="ECO:0000256" key="8">
    <source>
        <dbReference type="ARBA" id="ARBA00023170"/>
    </source>
</evidence>
<reference evidence="14" key="1">
    <citation type="journal article" date="2021" name="Sci. Adv.">
        <title>The American lobster genome reveals insights on longevity, neural, and immune adaptations.</title>
        <authorList>
            <person name="Polinski J.M."/>
            <person name="Zimin A.V."/>
            <person name="Clark K.F."/>
            <person name="Kohn A.B."/>
            <person name="Sadowski N."/>
            <person name="Timp W."/>
            <person name="Ptitsyn A."/>
            <person name="Khanna P."/>
            <person name="Romanova D.Y."/>
            <person name="Williams P."/>
            <person name="Greenwood S.J."/>
            <person name="Moroz L.L."/>
            <person name="Walt D.R."/>
            <person name="Bodnar A.G."/>
        </authorList>
    </citation>
    <scope>NUCLEOTIDE SEQUENCE</scope>
    <source>
        <strain evidence="14">GMGI-L3</strain>
    </source>
</reference>
<keyword evidence="6" id="KW-0406">Ion transport</keyword>
<keyword evidence="4 12" id="KW-0812">Transmembrane</keyword>
<keyword evidence="10" id="KW-1071">Ligand-gated ion channel</keyword>
<dbReference type="PANTHER" id="PTHR18966">
    <property type="entry name" value="IONOTROPIC GLUTAMATE RECEPTOR"/>
    <property type="match status" value="1"/>
</dbReference>
<evidence type="ECO:0000256" key="4">
    <source>
        <dbReference type="ARBA" id="ARBA00022692"/>
    </source>
</evidence>
<dbReference type="EMBL" id="JAHLQT010014153">
    <property type="protein sequence ID" value="KAG7170431.1"/>
    <property type="molecule type" value="Genomic_DNA"/>
</dbReference>
<comment type="subcellular location">
    <subcellularLocation>
        <location evidence="1">Membrane</location>
        <topology evidence="1">Multi-pass membrane protein</topology>
    </subcellularLocation>
</comment>
<evidence type="ECO:0000256" key="3">
    <source>
        <dbReference type="ARBA" id="ARBA00022448"/>
    </source>
</evidence>
<keyword evidence="7 12" id="KW-0472">Membrane</keyword>
<evidence type="ECO:0000256" key="2">
    <source>
        <dbReference type="ARBA" id="ARBA00008685"/>
    </source>
</evidence>
<keyword evidence="8 14" id="KW-0675">Receptor</keyword>
<dbReference type="GO" id="GO:0015276">
    <property type="term" value="F:ligand-gated monoatomic ion channel activity"/>
    <property type="evidence" value="ECO:0007669"/>
    <property type="project" value="InterPro"/>
</dbReference>
<feature type="non-terminal residue" evidence="14">
    <location>
        <position position="1"/>
    </location>
</feature>
<accession>A0A8J5K6H8</accession>
<keyword evidence="15" id="KW-1185">Reference proteome</keyword>
<keyword evidence="3" id="KW-0813">Transport</keyword>
<evidence type="ECO:0000259" key="13">
    <source>
        <dbReference type="Pfam" id="PF00060"/>
    </source>
</evidence>
<evidence type="ECO:0000256" key="9">
    <source>
        <dbReference type="ARBA" id="ARBA00023180"/>
    </source>
</evidence>
<dbReference type="AlphaFoldDB" id="A0A8J5K6H8"/>
<dbReference type="GO" id="GO:0016020">
    <property type="term" value="C:membrane"/>
    <property type="evidence" value="ECO:0007669"/>
    <property type="project" value="UniProtKB-SubCell"/>
</dbReference>
<dbReference type="Proteomes" id="UP000747542">
    <property type="component" value="Unassembled WGS sequence"/>
</dbReference>
<evidence type="ECO:0000256" key="10">
    <source>
        <dbReference type="ARBA" id="ARBA00023286"/>
    </source>
</evidence>
<comment type="similarity">
    <text evidence="2">Belongs to the glutamate-gated ion channel (TC 1.A.10.1) family.</text>
</comment>
<gene>
    <name evidence="14" type="primary">Gria2-L16</name>
    <name evidence="14" type="ORF">Hamer_G032162</name>
</gene>